<comment type="caution">
    <text evidence="1">The sequence shown here is derived from an EMBL/GenBank/DDBJ whole genome shotgun (WGS) entry which is preliminary data.</text>
</comment>
<protein>
    <submittedName>
        <fullName evidence="1">Phage capsid protein</fullName>
    </submittedName>
</protein>
<dbReference type="AlphaFoldDB" id="A0A926E5K0"/>
<gene>
    <name evidence="1" type="ORF">H8692_05585</name>
</gene>
<dbReference type="RefSeq" id="WP_187525191.1">
    <property type="nucleotide sequence ID" value="NZ_JACRTA010000002.1"/>
</dbReference>
<accession>A0A926E5K0</accession>
<dbReference type="Proteomes" id="UP000610862">
    <property type="component" value="Unassembled WGS sequence"/>
</dbReference>
<evidence type="ECO:0000313" key="2">
    <source>
        <dbReference type="Proteomes" id="UP000610862"/>
    </source>
</evidence>
<organism evidence="1 2">
    <name type="scientific">Lentihominibacter hominis</name>
    <dbReference type="NCBI Taxonomy" id="2763645"/>
    <lineage>
        <taxon>Bacteria</taxon>
        <taxon>Bacillati</taxon>
        <taxon>Bacillota</taxon>
        <taxon>Clostridia</taxon>
        <taxon>Peptostreptococcales</taxon>
        <taxon>Anaerovoracaceae</taxon>
        <taxon>Lentihominibacter</taxon>
    </lineage>
</organism>
<name>A0A926E5K0_9FIRM</name>
<reference evidence="1" key="1">
    <citation type="submission" date="2020-08" db="EMBL/GenBank/DDBJ databases">
        <title>Genome public.</title>
        <authorList>
            <person name="Liu C."/>
            <person name="Sun Q."/>
        </authorList>
    </citation>
    <scope>NUCLEOTIDE SEQUENCE</scope>
    <source>
        <strain evidence="1">NSJ-24</strain>
    </source>
</reference>
<dbReference type="EMBL" id="JACRTA010000002">
    <property type="protein sequence ID" value="MBC8568235.1"/>
    <property type="molecule type" value="Genomic_DNA"/>
</dbReference>
<proteinExistence type="predicted"/>
<sequence>MFEGIKTFWRALRAMFSTTDIKRIVGGDVALTEELVERIELWDAMLNGRAPWNNRAPSLGIESGICREFADIAINEMEAKVDNENLDKLFRKAIKDLNENLQEGIALGSMIIKPMMGGAVEYVSAKDFIPIKFDADRLVDCVLIERKKLEANKYFFRTERHTLTDQGLRIENKAYFSATAANLGTQTYLTDIPEWAGYPEDITYPGMDKMDFGFYKNPIKNRVDETDCGVSIYSGAAVDRIRKADIQAARYDWEYESGERAIHVDERALRREHNGRVYVDNLDRRLYRGLNIDAEKGDLFKEYSPEMRDEAFNRGLESYYRQIEFIVGLAYGDLSDTQNVDKTATEIRAAKQRKYNRVSAIQENLKNCLEGLVDAIAFYNGLYTTGYSFSCSFNDSILTDEEAERNQDRQEVSMGVMRLDEYRAKWYGEDRETALANLPEQSNPILDNIDMR</sequence>
<keyword evidence="2" id="KW-1185">Reference proteome</keyword>
<evidence type="ECO:0000313" key="1">
    <source>
        <dbReference type="EMBL" id="MBC8568235.1"/>
    </source>
</evidence>